<keyword evidence="4" id="KW-0809">Transit peptide</keyword>
<keyword evidence="7" id="KW-0472">Membrane</keyword>
<dbReference type="GO" id="GO:0051082">
    <property type="term" value="F:unfolded protein binding"/>
    <property type="evidence" value="ECO:0007669"/>
    <property type="project" value="TreeGrafter"/>
</dbReference>
<evidence type="ECO:0000256" key="7">
    <source>
        <dbReference type="ARBA" id="ARBA00023136"/>
    </source>
</evidence>
<protein>
    <submittedName>
        <fullName evidence="10">Unnamed protein product</fullName>
    </submittedName>
</protein>
<evidence type="ECO:0000256" key="6">
    <source>
        <dbReference type="ARBA" id="ARBA00023128"/>
    </source>
</evidence>
<evidence type="ECO:0000256" key="8">
    <source>
        <dbReference type="ARBA" id="ARBA00038077"/>
    </source>
</evidence>
<comment type="similarity">
    <text evidence="8">Belongs to the PET100 family.</text>
</comment>
<keyword evidence="3" id="KW-0812">Transmembrane</keyword>
<proteinExistence type="inferred from homology"/>
<evidence type="ECO:0000256" key="2">
    <source>
        <dbReference type="ARBA" id="ARBA00004325"/>
    </source>
</evidence>
<dbReference type="EMBL" id="BSXN01000500">
    <property type="protein sequence ID" value="GME68819.1"/>
    <property type="molecule type" value="Genomic_DNA"/>
</dbReference>
<dbReference type="GO" id="GO:0005743">
    <property type="term" value="C:mitochondrial inner membrane"/>
    <property type="evidence" value="ECO:0007669"/>
    <property type="project" value="TreeGrafter"/>
</dbReference>
<reference evidence="10" key="1">
    <citation type="submission" date="2023-04" db="EMBL/GenBank/DDBJ databases">
        <title>Candida boidinii NBRC 10035.</title>
        <authorList>
            <person name="Ichikawa N."/>
            <person name="Sato H."/>
            <person name="Tonouchi N."/>
        </authorList>
    </citation>
    <scope>NUCLEOTIDE SEQUENCE</scope>
    <source>
        <strain evidence="10">NBRC 10035</strain>
    </source>
</reference>
<dbReference type="Pfam" id="PF09803">
    <property type="entry name" value="Pet100"/>
    <property type="match status" value="1"/>
</dbReference>
<keyword evidence="11" id="KW-1185">Reference proteome</keyword>
<feature type="region of interest" description="Disordered" evidence="9">
    <location>
        <begin position="84"/>
        <end position="119"/>
    </location>
</feature>
<evidence type="ECO:0000256" key="9">
    <source>
        <dbReference type="SAM" id="MobiDB-lite"/>
    </source>
</evidence>
<comment type="caution">
    <text evidence="10">The sequence shown here is derived from an EMBL/GenBank/DDBJ whole genome shotgun (WGS) entry which is preliminary data.</text>
</comment>
<dbReference type="InterPro" id="IPR018625">
    <property type="entry name" value="Pet100"/>
</dbReference>
<evidence type="ECO:0000313" key="10">
    <source>
        <dbReference type="EMBL" id="GME68819.1"/>
    </source>
</evidence>
<gene>
    <name evidence="10" type="ORF">Cboi02_000188200</name>
</gene>
<name>A0A9W6SX72_CANBO</name>
<accession>A0A9W6SX72</accession>
<sequence length="119" mass="13780">MFNFRQYFRLTRSQFELAKFSFYLLTPISVMYYVGIDTDRKFSVPGYWPDPDTLNKIPKEPYEIQAELARMRAAKIERRKRLEEKAKAMGITPDDDDADENTATQSAATTFTTETSTTA</sequence>
<evidence type="ECO:0000313" key="11">
    <source>
        <dbReference type="Proteomes" id="UP001165120"/>
    </source>
</evidence>
<dbReference type="PANTHER" id="PTHR33968:SF1">
    <property type="entry name" value="PROTEIN PET100 HOMOLOG, MITOCHONDRIAL"/>
    <property type="match status" value="1"/>
</dbReference>
<dbReference type="AlphaFoldDB" id="A0A9W6SX72"/>
<keyword evidence="6" id="KW-0496">Mitochondrion</keyword>
<evidence type="ECO:0000256" key="3">
    <source>
        <dbReference type="ARBA" id="ARBA00022692"/>
    </source>
</evidence>
<evidence type="ECO:0000256" key="4">
    <source>
        <dbReference type="ARBA" id="ARBA00022946"/>
    </source>
</evidence>
<comment type="subcellular location">
    <subcellularLocation>
        <location evidence="1">Membrane</location>
        <topology evidence="1">Single-pass membrane protein</topology>
    </subcellularLocation>
    <subcellularLocation>
        <location evidence="2">Mitochondrion membrane</location>
    </subcellularLocation>
</comment>
<dbReference type="OrthoDB" id="18175at2759"/>
<dbReference type="Proteomes" id="UP001165120">
    <property type="component" value="Unassembled WGS sequence"/>
</dbReference>
<evidence type="ECO:0000256" key="1">
    <source>
        <dbReference type="ARBA" id="ARBA00004167"/>
    </source>
</evidence>
<dbReference type="GO" id="GO:0033617">
    <property type="term" value="P:mitochondrial respiratory chain complex IV assembly"/>
    <property type="evidence" value="ECO:0007669"/>
    <property type="project" value="InterPro"/>
</dbReference>
<feature type="compositionally biased region" description="Low complexity" evidence="9">
    <location>
        <begin position="102"/>
        <end position="119"/>
    </location>
</feature>
<keyword evidence="5" id="KW-1133">Transmembrane helix</keyword>
<organism evidence="10 11">
    <name type="scientific">Candida boidinii</name>
    <name type="common">Yeast</name>
    <dbReference type="NCBI Taxonomy" id="5477"/>
    <lineage>
        <taxon>Eukaryota</taxon>
        <taxon>Fungi</taxon>
        <taxon>Dikarya</taxon>
        <taxon>Ascomycota</taxon>
        <taxon>Saccharomycotina</taxon>
        <taxon>Pichiomycetes</taxon>
        <taxon>Pichiales</taxon>
        <taxon>Pichiaceae</taxon>
        <taxon>Ogataea</taxon>
        <taxon>Ogataea/Candida clade</taxon>
    </lineage>
</organism>
<dbReference type="PANTHER" id="PTHR33968">
    <property type="entry name" value="PROTEIN PET100 HOMOLOG, MITOCHONDRIAL"/>
    <property type="match status" value="1"/>
</dbReference>
<evidence type="ECO:0000256" key="5">
    <source>
        <dbReference type="ARBA" id="ARBA00022989"/>
    </source>
</evidence>